<evidence type="ECO:0000313" key="2">
    <source>
        <dbReference type="Proteomes" id="UP001497512"/>
    </source>
</evidence>
<organism evidence="1 2">
    <name type="scientific">Sphagnum troendelagicum</name>
    <dbReference type="NCBI Taxonomy" id="128251"/>
    <lineage>
        <taxon>Eukaryota</taxon>
        <taxon>Viridiplantae</taxon>
        <taxon>Streptophyta</taxon>
        <taxon>Embryophyta</taxon>
        <taxon>Bryophyta</taxon>
        <taxon>Sphagnophytina</taxon>
        <taxon>Sphagnopsida</taxon>
        <taxon>Sphagnales</taxon>
        <taxon>Sphagnaceae</taxon>
        <taxon>Sphagnum</taxon>
    </lineage>
</organism>
<dbReference type="EMBL" id="OZ019895">
    <property type="protein sequence ID" value="CAK9218625.1"/>
    <property type="molecule type" value="Genomic_DNA"/>
</dbReference>
<name>A0ABP0UC80_9BRYO</name>
<dbReference type="Proteomes" id="UP001497512">
    <property type="component" value="Chromosome 3"/>
</dbReference>
<protein>
    <submittedName>
        <fullName evidence="1">Uncharacterized protein</fullName>
    </submittedName>
</protein>
<reference evidence="1" key="1">
    <citation type="submission" date="2024-02" db="EMBL/GenBank/DDBJ databases">
        <authorList>
            <consortium name="ELIXIR-Norway"/>
            <consortium name="Elixir Norway"/>
        </authorList>
    </citation>
    <scope>NUCLEOTIDE SEQUENCE</scope>
</reference>
<keyword evidence="2" id="KW-1185">Reference proteome</keyword>
<proteinExistence type="predicted"/>
<sequence>MLASSLMMPGRQDLLCAQVPTAAVSEDHRMEARWWKPLVLEHLGNTISDMSTRSWHTSSTCKGFAKIML</sequence>
<accession>A0ABP0UC80</accession>
<gene>
    <name evidence="1" type="ORF">CSSPTR1EN2_LOCUS14078</name>
</gene>
<evidence type="ECO:0000313" key="1">
    <source>
        <dbReference type="EMBL" id="CAK9218625.1"/>
    </source>
</evidence>